<dbReference type="SUPFAM" id="SSF103647">
    <property type="entry name" value="TSP type-3 repeat"/>
    <property type="match status" value="2"/>
</dbReference>
<proteinExistence type="predicted"/>
<keyword evidence="2" id="KW-1185">Reference proteome</keyword>
<dbReference type="Proteomes" id="UP000820818">
    <property type="component" value="Unassembled WGS sequence"/>
</dbReference>
<sequence length="900" mass="95090">MYGLDGNKGAAGSSTTATSTTVYPVTNGLTTDTNSNGLLNNYEGSTAGTINYTNTYFSFALNANINACTDTDSDGITDIYDIDDDNDGVLDASESPSCFYTQAELQRPISVSTQLAMYSTYLITNAIDNNTTTSSAFASGVNWVGLELFKLSAASSIKITGLTLSGLMNWALSSVATNTFKLQGSVDNINWTDLSAALASVNNTGDFVISNTLAPNQSFIHYRVIGVAGTSHYGGVREIYFNLATDFNQSQFPKISCDIDTDGDRIPNHLDLDSDGDGCADAVEARSSTTATSTTDFPVTNGITTDTNSNGLLNQYEGSTAGTIAYNSTYVSFALLNSVNACTNTDGDSLADINDLDDDNDGILDAVESPACFITAAEMQRPIAISSQLPMYSNYLLASAIDNNSATASAFLNGVNWVGLELFKLTAAAPINISGLTLESLVSWPLSNGATNTFKLQGSFDNVYWSDLSTAVSSTANTGNFVISNTLEPNKSFLYYRVIGVAGISHYGGIGEIKFNIPTDYNPSANPKAICTADIDGDQKLNHQDLDSDGDTCADAIELSLAPIGTTAFSTTSFFDPATTGTNGFVDALETTANSGIYKSTYNYLNASTNLINACLDNDGDKVGDIFDIDDDNDGTPDLQETTCAPAVLNSTCSLGTQTFGITSHCTGWMGFDYDPSPSVTVITNFDYMGLNSVGQPYFDFQGSTASSASTVLCGKMYKNFTTIPGVTYTYTINLMSNFVDAEGFKPQLKGVDAATGLVIGSTYLNGTGERSVTFTAVGTTTTISYTGPNQFWYEVSHTMNGLPYGICTTLDTDTDGKPNHLDLDSDGDGCSDAIEAGASTTASSTTVYPLGSDTNGNGLLNGYEGTITASLNYTSTYSDFALNNSINSVPTQIMMVYQT</sequence>
<reference evidence="1" key="1">
    <citation type="submission" date="2022-05" db="EMBL/GenBank/DDBJ databases">
        <title>A multi-omics perspective on studying reproductive biology in Daphnia sinensis.</title>
        <authorList>
            <person name="Jia J."/>
        </authorList>
    </citation>
    <scope>NUCLEOTIDE SEQUENCE</scope>
    <source>
        <strain evidence="1">WSL</strain>
    </source>
</reference>
<comment type="caution">
    <text evidence="1">The sequence shown here is derived from an EMBL/GenBank/DDBJ whole genome shotgun (WGS) entry which is preliminary data.</text>
</comment>
<dbReference type="InterPro" id="IPR028974">
    <property type="entry name" value="TSP_type-3_rpt"/>
</dbReference>
<dbReference type="SUPFAM" id="SSF49785">
    <property type="entry name" value="Galactose-binding domain-like"/>
    <property type="match status" value="1"/>
</dbReference>
<dbReference type="AlphaFoldDB" id="A0AAD5PLS5"/>
<dbReference type="InterPro" id="IPR008979">
    <property type="entry name" value="Galactose-bd-like_sf"/>
</dbReference>
<dbReference type="GO" id="GO:0005509">
    <property type="term" value="F:calcium ion binding"/>
    <property type="evidence" value="ECO:0007669"/>
    <property type="project" value="InterPro"/>
</dbReference>
<evidence type="ECO:0000313" key="2">
    <source>
        <dbReference type="Proteomes" id="UP000820818"/>
    </source>
</evidence>
<organism evidence="1 2">
    <name type="scientific">Daphnia sinensis</name>
    <dbReference type="NCBI Taxonomy" id="1820382"/>
    <lineage>
        <taxon>Eukaryota</taxon>
        <taxon>Metazoa</taxon>
        <taxon>Ecdysozoa</taxon>
        <taxon>Arthropoda</taxon>
        <taxon>Crustacea</taxon>
        <taxon>Branchiopoda</taxon>
        <taxon>Diplostraca</taxon>
        <taxon>Cladocera</taxon>
        <taxon>Anomopoda</taxon>
        <taxon>Daphniidae</taxon>
        <taxon>Daphnia</taxon>
        <taxon>Daphnia similis group</taxon>
    </lineage>
</organism>
<name>A0AAD5PLS5_9CRUS</name>
<protein>
    <recommendedName>
        <fullName evidence="3">F5/8 type C domain-containing protein</fullName>
    </recommendedName>
</protein>
<evidence type="ECO:0008006" key="3">
    <source>
        <dbReference type="Google" id="ProtNLM"/>
    </source>
</evidence>
<dbReference type="EMBL" id="WJBH02000204">
    <property type="protein sequence ID" value="KAI9549928.1"/>
    <property type="molecule type" value="Genomic_DNA"/>
</dbReference>
<evidence type="ECO:0000313" key="1">
    <source>
        <dbReference type="EMBL" id="KAI9549928.1"/>
    </source>
</evidence>
<gene>
    <name evidence="1" type="ORF">GHT06_004513</name>
</gene>
<dbReference type="Gene3D" id="2.60.120.260">
    <property type="entry name" value="Galactose-binding domain-like"/>
    <property type="match status" value="2"/>
</dbReference>
<accession>A0AAD5PLS5</accession>